<proteinExistence type="predicted"/>
<gene>
    <name evidence="1" type="ORF">LW2_0160</name>
</gene>
<reference evidence="1" key="1">
    <citation type="journal article" date="2011" name="Appl. Environ. Microbiol.">
        <title>Metagenomic analysis reveals unexpected subgenomic diversity of magnetotactic bacteria within the phylum Nitrospirae.</title>
        <authorList>
            <person name="Lin W."/>
            <person name="Jogler C."/>
            <person name="Schuler D."/>
            <person name="Pan Y."/>
        </authorList>
    </citation>
    <scope>NUCLEOTIDE SEQUENCE</scope>
</reference>
<sequence length="191" mass="21569">MEIWQPNDVANAYVLADSHTIEVFASEGSRYPIEDKIEIPQGYGINEVVVLPVSKEAIFIYWEITEDFLMQWQGQVGLSGGELILVAFELSQGQARHITTFALEARLGKRYIRCRAGFNPTVALIGAFKAGTFYDMLVSRTIHYPGYRFEGISIELISEFCLSRSRPESPYRGASGQWECTFSGTHTQRRS</sequence>
<dbReference type="Pfam" id="PF16258">
    <property type="entry name" value="DUF4912"/>
    <property type="match status" value="1"/>
</dbReference>
<evidence type="ECO:0000313" key="1">
    <source>
        <dbReference type="EMBL" id="ADI87691.1"/>
    </source>
</evidence>
<evidence type="ECO:0008006" key="2">
    <source>
        <dbReference type="Google" id="ProtNLM"/>
    </source>
</evidence>
<dbReference type="AlphaFoldDB" id="D9MP02"/>
<name>D9MP02_9BACT</name>
<dbReference type="InterPro" id="IPR032585">
    <property type="entry name" value="DUF4912"/>
</dbReference>
<organism evidence="1">
    <name type="scientific">uncultured Nitrospirae bacterium MY2-3C</name>
    <dbReference type="NCBI Taxonomy" id="798577"/>
    <lineage>
        <taxon>Bacteria</taxon>
        <taxon>Pseudomonadati</taxon>
        <taxon>Nitrospirota</taxon>
        <taxon>environmental samples</taxon>
    </lineage>
</organism>
<accession>D9MP02</accession>
<protein>
    <recommendedName>
        <fullName evidence="2">DUF4912 domain-containing protein</fullName>
    </recommendedName>
</protein>
<dbReference type="EMBL" id="HM454280">
    <property type="protein sequence ID" value="ADI87691.1"/>
    <property type="molecule type" value="Genomic_DNA"/>
</dbReference>